<evidence type="ECO:0000256" key="5">
    <source>
        <dbReference type="ARBA" id="ARBA00022759"/>
    </source>
</evidence>
<evidence type="ECO:0000313" key="13">
    <source>
        <dbReference type="WBParaSite" id="PSU_v2.g7944.t1"/>
    </source>
</evidence>
<dbReference type="GO" id="GO:0042575">
    <property type="term" value="C:DNA polymerase complex"/>
    <property type="evidence" value="ECO:0007669"/>
    <property type="project" value="UniProtKB-ARBA"/>
</dbReference>
<dbReference type="InterPro" id="IPR036397">
    <property type="entry name" value="RNaseH_sf"/>
</dbReference>
<dbReference type="Pfam" id="PF24664">
    <property type="entry name" value="Monjiviricetes_fusion"/>
    <property type="match status" value="1"/>
</dbReference>
<dbReference type="GO" id="GO:0003964">
    <property type="term" value="F:RNA-directed DNA polymerase activity"/>
    <property type="evidence" value="ECO:0007669"/>
    <property type="project" value="UniProtKB-EC"/>
</dbReference>
<dbReference type="Pfam" id="PF13650">
    <property type="entry name" value="Asp_protease_2"/>
    <property type="match status" value="1"/>
</dbReference>
<dbReference type="Pfam" id="PF17919">
    <property type="entry name" value="RT_RNaseH_2"/>
    <property type="match status" value="1"/>
</dbReference>
<dbReference type="Pfam" id="PF00078">
    <property type="entry name" value="RVT_1"/>
    <property type="match status" value="1"/>
</dbReference>
<dbReference type="SUPFAM" id="SSF56672">
    <property type="entry name" value="DNA/RNA polymerases"/>
    <property type="match status" value="1"/>
</dbReference>
<dbReference type="InterPro" id="IPR043128">
    <property type="entry name" value="Rev_trsase/Diguanyl_cyclase"/>
</dbReference>
<dbReference type="Gene3D" id="3.30.70.270">
    <property type="match status" value="2"/>
</dbReference>
<proteinExistence type="predicted"/>
<protein>
    <recommendedName>
        <fullName evidence="1">RNA-directed DNA polymerase</fullName>
        <ecNumber evidence="1">2.7.7.49</ecNumber>
    </recommendedName>
</protein>
<dbReference type="PROSITE" id="PS50878">
    <property type="entry name" value="RT_POL"/>
    <property type="match status" value="1"/>
</dbReference>
<feature type="domain" description="Integrase catalytic" evidence="11">
    <location>
        <begin position="1487"/>
        <end position="1641"/>
    </location>
</feature>
<reference evidence="13" key="1">
    <citation type="submission" date="2022-11" db="UniProtKB">
        <authorList>
            <consortium name="WormBaseParasite"/>
        </authorList>
    </citation>
    <scope>IDENTIFICATION</scope>
</reference>
<dbReference type="GO" id="GO:0015074">
    <property type="term" value="P:DNA integration"/>
    <property type="evidence" value="ECO:0007669"/>
    <property type="project" value="InterPro"/>
</dbReference>
<keyword evidence="5" id="KW-0255">Endonuclease</keyword>
<dbReference type="CDD" id="cd09274">
    <property type="entry name" value="RNase_HI_RT_Ty3"/>
    <property type="match status" value="1"/>
</dbReference>
<name>A0A914Z7V0_9BILA</name>
<evidence type="ECO:0000259" key="11">
    <source>
        <dbReference type="PROSITE" id="PS50994"/>
    </source>
</evidence>
<sequence length="1811" mass="200156">MRPNTVQYSTSAIHCYCINAKDSHTRGFFGGHTYGEVKSATPITAAECAELQAEHGKGGLIQFEGFAGTAHKPQFPDRNWPFWMQNDEIPVKNCYIANATVLSQYGTPFIQKSMAPTISCDYQAGECQMDTDGVMLWKPEKKQTCKFVEAMTFNGSFSAGMFVDDRRQLALTFDSATYIIDCDASLVISDQGYAVFQEVFEEAKSRPKRHVFSSVDVGPVYSNQLAAQLTALQHNTDTLNRQSFSTAIQYVCSSIQHVLKSMFAMAAANPTLLARDLLNVTDIRARLVTADILEVQTCEQIPLANIQFTRLEECFNLLPVELLYQRKRLQAFLDPVTLIIEKEAAQVDCRTVSPIYLPTAEGVMKYDQATGDVRLITDIRAVSKFINREIPDLTLLRENRGFHNLVLTNLSELYNFKAYQESANRAMSVKQLIHQLSTIEAASESMGNPQVLELAQKVVSEGLFGFLRGGLWDLSQGWIFCTCLVTTLQLLAKYFLPIFLQDVLRGLNLFAAAGFARHRVVGWRARRQQDANAALLPSENHPAIQAAEAPQIIQGRPIHALWPHLPTENDTEADVQVATVTPPRANVRVRFSSRADLFVNNPLDATEIMVLEEVFSAISDARAVDVPLLAGKDTDEDDGISAKKAKFSMELEQQLGLLGATTLTYLDDIMVSPASGQETRYVANSEVIRHLLLVASGIALPPLDVGGPSLPGADPSLSFTVRPTPTPANVPPAAGAMYFTAEMMAHGSSKAHVMATIQDIDFVSLLDTGAALSLITKNLADKLGLEVYPAAPINLMGIGQSIFRTEGIVEVMVQVGEGPIPVIAQVYDPPRQPSYEMLIGCDTMIKLPPITYDFQKQMITFGVYEAEIFQVTGAEVKELLFPPTDAETAEHPQLYNLLNGYTDIISTSELDLGCCTETAPPVVLTGPLPKPVKMYRTADVDKAAVKQFVEDGLKAKIIRPSTNASVVSNVVVVNKGNGAKRVCVDLRRLNSVVQLDPYPLADMSELIQEASGAAWFSCIDLASGFLQIPLDPSSIPLFGFVCHEGVFEFMYLPFGYKNAPGIFQRVMKHLLADLPFAKAYLDDILIWTRIDSLRIHLEHVRAVLDRLRLFNLKLRAAKCQIAKRSVCYVGHLLDKHGYAPSPKHVEAFKKLAPPANVKQLRTFMGMINFFHKFVDSFAQVAGPLNALLRKGAPFDWQPPQQHAFEQLIEVLTTPPVLQPPHMDKPFLIYSDASSRGIGAAILQAGDDGLAHVVMYVSRGLLPAEMNYAIGELELLALVFTLQHQRALLLGRKIKWFTDNKPLSCLSQKIAKSPRIQRWLIEIQGFDIEFAHVPGIENAVADGLSRFATEINAVETTPDPSYGHLLRAAMTEDPLLQEVMEHVQHNWMHYADTDNHLKAFSQTRGNLRIRKGLLFFKNRLIVPLSLRPLVLEILHRSHLGADRMIRLSQAYVWWPNSAADIREFVAICAACKGQAKAAPKKPVTSWPQATQPWQRMHIDYAGPFEGSMWLVLVDAASKFVFIERMSITTSKATIIILDKIFSYFGFPDVLVSDNGPQLVSAEFNQYLYDHGVRHLTAPPYHPESNGLAERMVQTFKTALKKIREHDPEISVSAALRMFLWDYRNVPHSATGVAPAIAIFGRLHAHPLDLFRRGEGTTAERVANAAPAAAAAAPQPVRFEMSQPVWRRILNPVEIRAKNRKTEAAVIQSAIGNRMFQVRDDSDGSLHVMHEDDLSTRAVSTRLARLIANSRDVPEVEQATLSSSSSSSSTAATNLAHPAPPASSSPAHPVLVFAGLHTHHHTDFGCSCGGVSK</sequence>
<dbReference type="InterPro" id="IPR041588">
    <property type="entry name" value="Integrase_H2C2"/>
</dbReference>
<dbReference type="Gene3D" id="2.40.70.10">
    <property type="entry name" value="Acid Proteases"/>
    <property type="match status" value="1"/>
</dbReference>
<dbReference type="EC" id="2.7.7.49" evidence="1"/>
<evidence type="ECO:0000256" key="2">
    <source>
        <dbReference type="ARBA" id="ARBA00022679"/>
    </source>
</evidence>
<dbReference type="PANTHER" id="PTHR37984:SF5">
    <property type="entry name" value="PROTEIN NYNRIN-LIKE"/>
    <property type="match status" value="1"/>
</dbReference>
<dbReference type="CDD" id="cd00303">
    <property type="entry name" value="retropepsin_like"/>
    <property type="match status" value="1"/>
</dbReference>
<feature type="region of interest" description="Disordered" evidence="8">
    <location>
        <begin position="1752"/>
        <end position="1782"/>
    </location>
</feature>
<evidence type="ECO:0000256" key="3">
    <source>
        <dbReference type="ARBA" id="ARBA00022695"/>
    </source>
</evidence>
<dbReference type="PROSITE" id="PS50994">
    <property type="entry name" value="INTEGRASE"/>
    <property type="match status" value="1"/>
</dbReference>
<dbReference type="Gene3D" id="1.10.340.70">
    <property type="match status" value="1"/>
</dbReference>
<dbReference type="InterPro" id="IPR043502">
    <property type="entry name" value="DNA/RNA_pol_sf"/>
</dbReference>
<dbReference type="GO" id="GO:0003676">
    <property type="term" value="F:nucleic acid binding"/>
    <property type="evidence" value="ECO:0007669"/>
    <property type="project" value="InterPro"/>
</dbReference>
<dbReference type="FunFam" id="3.30.70.270:FF:000020">
    <property type="entry name" value="Transposon Tf2-6 polyprotein-like Protein"/>
    <property type="match status" value="1"/>
</dbReference>
<feature type="domain" description="Peptidase A2" evidence="9">
    <location>
        <begin position="762"/>
        <end position="802"/>
    </location>
</feature>
<evidence type="ECO:0000313" key="12">
    <source>
        <dbReference type="Proteomes" id="UP000887577"/>
    </source>
</evidence>
<evidence type="ECO:0000256" key="6">
    <source>
        <dbReference type="ARBA" id="ARBA00022801"/>
    </source>
</evidence>
<dbReference type="Pfam" id="PF00665">
    <property type="entry name" value="rve"/>
    <property type="match status" value="1"/>
</dbReference>
<dbReference type="InterPro" id="IPR000477">
    <property type="entry name" value="RT_dom"/>
</dbReference>
<dbReference type="GO" id="GO:0004190">
    <property type="term" value="F:aspartic-type endopeptidase activity"/>
    <property type="evidence" value="ECO:0007669"/>
    <property type="project" value="InterPro"/>
</dbReference>
<dbReference type="Pfam" id="PF17921">
    <property type="entry name" value="Integrase_H2C2"/>
    <property type="match status" value="1"/>
</dbReference>
<accession>A0A914Z7V0</accession>
<dbReference type="Gene3D" id="3.30.420.10">
    <property type="entry name" value="Ribonuclease H-like superfamily/Ribonuclease H"/>
    <property type="match status" value="1"/>
</dbReference>
<dbReference type="SUPFAM" id="SSF53098">
    <property type="entry name" value="Ribonuclease H-like"/>
    <property type="match status" value="1"/>
</dbReference>
<dbReference type="InterPro" id="IPR001584">
    <property type="entry name" value="Integrase_cat-core"/>
</dbReference>
<organism evidence="12 13">
    <name type="scientific">Panagrolaimus superbus</name>
    <dbReference type="NCBI Taxonomy" id="310955"/>
    <lineage>
        <taxon>Eukaryota</taxon>
        <taxon>Metazoa</taxon>
        <taxon>Ecdysozoa</taxon>
        <taxon>Nematoda</taxon>
        <taxon>Chromadorea</taxon>
        <taxon>Rhabditida</taxon>
        <taxon>Tylenchina</taxon>
        <taxon>Panagrolaimomorpha</taxon>
        <taxon>Panagrolaimoidea</taxon>
        <taxon>Panagrolaimidae</taxon>
        <taxon>Panagrolaimus</taxon>
    </lineage>
</organism>
<keyword evidence="2" id="KW-0808">Transferase</keyword>
<keyword evidence="7" id="KW-0511">Multifunctional enzyme</keyword>
<keyword evidence="12" id="KW-1185">Reference proteome</keyword>
<feature type="domain" description="Reverse transcriptase" evidence="10">
    <location>
        <begin position="954"/>
        <end position="1133"/>
    </location>
</feature>
<keyword evidence="6" id="KW-0378">Hydrolase</keyword>
<evidence type="ECO:0000256" key="1">
    <source>
        <dbReference type="ARBA" id="ARBA00012493"/>
    </source>
</evidence>
<evidence type="ECO:0000256" key="7">
    <source>
        <dbReference type="ARBA" id="ARBA00023268"/>
    </source>
</evidence>
<dbReference type="InterPro" id="IPR012337">
    <property type="entry name" value="RNaseH-like_sf"/>
</dbReference>
<dbReference type="SUPFAM" id="SSF50630">
    <property type="entry name" value="Acid proteases"/>
    <property type="match status" value="1"/>
</dbReference>
<dbReference type="Proteomes" id="UP000887577">
    <property type="component" value="Unplaced"/>
</dbReference>
<dbReference type="InterPro" id="IPR041577">
    <property type="entry name" value="RT_RNaseH_2"/>
</dbReference>
<evidence type="ECO:0000256" key="4">
    <source>
        <dbReference type="ARBA" id="ARBA00022722"/>
    </source>
</evidence>
<evidence type="ECO:0000259" key="9">
    <source>
        <dbReference type="PROSITE" id="PS50175"/>
    </source>
</evidence>
<dbReference type="Gene3D" id="3.10.10.10">
    <property type="entry name" value="HIV Type 1 Reverse Transcriptase, subunit A, domain 1"/>
    <property type="match status" value="1"/>
</dbReference>
<dbReference type="WBParaSite" id="PSU_v2.g7944.t1">
    <property type="protein sequence ID" value="PSU_v2.g7944.t1"/>
    <property type="gene ID" value="PSU_v2.g7944"/>
</dbReference>
<keyword evidence="3" id="KW-0548">Nucleotidyltransferase</keyword>
<dbReference type="GO" id="GO:0004519">
    <property type="term" value="F:endonuclease activity"/>
    <property type="evidence" value="ECO:0007669"/>
    <property type="project" value="UniProtKB-KW"/>
</dbReference>
<dbReference type="InterPro" id="IPR021109">
    <property type="entry name" value="Peptidase_aspartic_dom_sf"/>
</dbReference>
<dbReference type="PROSITE" id="PS50175">
    <property type="entry name" value="ASP_PROT_RETROV"/>
    <property type="match status" value="1"/>
</dbReference>
<dbReference type="InterPro" id="IPR001995">
    <property type="entry name" value="Peptidase_A2_cat"/>
</dbReference>
<dbReference type="PANTHER" id="PTHR37984">
    <property type="entry name" value="PROTEIN CBG26694"/>
    <property type="match status" value="1"/>
</dbReference>
<evidence type="ECO:0000259" key="10">
    <source>
        <dbReference type="PROSITE" id="PS50878"/>
    </source>
</evidence>
<evidence type="ECO:0000256" key="8">
    <source>
        <dbReference type="SAM" id="MobiDB-lite"/>
    </source>
</evidence>
<keyword evidence="4" id="KW-0540">Nuclease</keyword>
<dbReference type="CDD" id="cd01647">
    <property type="entry name" value="RT_LTR"/>
    <property type="match status" value="1"/>
</dbReference>
<dbReference type="GO" id="GO:0006508">
    <property type="term" value="P:proteolysis"/>
    <property type="evidence" value="ECO:0007669"/>
    <property type="project" value="InterPro"/>
</dbReference>
<dbReference type="InterPro" id="IPR050951">
    <property type="entry name" value="Retrovirus_Pol_polyprotein"/>
</dbReference>